<dbReference type="GO" id="GO:0008270">
    <property type="term" value="F:zinc ion binding"/>
    <property type="evidence" value="ECO:0007669"/>
    <property type="project" value="InterPro"/>
</dbReference>
<sequence length="331" mass="39858">MDNLPITLESYEVENRYVIDHELHIHKIEYRRDPLTDVWVRINKNASKKPRKKIREEIEDSPCPFCKENLFKETPKPTDFDRFLSYRSIAFPNKYPYAKYHFVLIPNYEEHITSFSKLSFEDFYNSILLIREIGEYVVSKDPEYRYLLINLNKGFYAGASQEHLHFQVIIEKDLHGTIGNFIRKSEKYFSENKRFLIEDYMETERKIGKRLIKEDKNYTLISPFAPFRNNEIMGMVKSFGMFFMADIKLKEFLKDFHRILIKYEERFENFNMVFLDTSLLKEGKTLPIFRIGQRFRYDMGFLEVYHGEFVVNVPPEETAEEFRRIVHDTSL</sequence>
<dbReference type="GO" id="GO:0033499">
    <property type="term" value="P:galactose catabolic process via UDP-galactose, Leloir pathway"/>
    <property type="evidence" value="ECO:0007669"/>
    <property type="project" value="TreeGrafter"/>
</dbReference>
<comment type="caution">
    <text evidence="3">The sequence shown here is derived from an EMBL/GenBank/DDBJ whole genome shotgun (WGS) entry which is preliminary data.</text>
</comment>
<dbReference type="InterPro" id="IPR001937">
    <property type="entry name" value="GalP_UDPtransf1"/>
</dbReference>
<dbReference type="InterPro" id="IPR036265">
    <property type="entry name" value="HIT-like_sf"/>
</dbReference>
<dbReference type="PROSITE" id="PS51084">
    <property type="entry name" value="HIT_2"/>
    <property type="match status" value="1"/>
</dbReference>
<evidence type="ECO:0000256" key="1">
    <source>
        <dbReference type="PROSITE-ProRule" id="PRU00464"/>
    </source>
</evidence>
<dbReference type="GO" id="GO:0008108">
    <property type="term" value="F:UDP-glucose:hexose-1-phosphate uridylyltransferase activity"/>
    <property type="evidence" value="ECO:0007669"/>
    <property type="project" value="InterPro"/>
</dbReference>
<feature type="domain" description="HIT" evidence="2">
    <location>
        <begin position="89"/>
        <end position="180"/>
    </location>
</feature>
<dbReference type="InterPro" id="IPR011146">
    <property type="entry name" value="HIT-like"/>
</dbReference>
<name>A0A397WNJ8_9ARCH</name>
<dbReference type="Gene3D" id="3.30.428.10">
    <property type="entry name" value="HIT-like"/>
    <property type="match status" value="2"/>
</dbReference>
<dbReference type="AlphaFoldDB" id="A0A397WNJ8"/>
<dbReference type="PANTHER" id="PTHR11943:SF1">
    <property type="entry name" value="GALACTOSE-1-PHOSPHATE URIDYLYLTRANSFERASE"/>
    <property type="match status" value="1"/>
</dbReference>
<reference evidence="3 4" key="1">
    <citation type="journal article" date="2018" name="Syst. Appl. Microbiol.">
        <title>A new symbiotic nanoarchaeote (Candidatus Nanoclepta minutus) and its host (Zestosphaera tikiterensis gen. nov., sp. nov.) from a New Zealand hot spring.</title>
        <authorList>
            <person name="St John E."/>
            <person name="Liu Y."/>
            <person name="Podar M."/>
            <person name="Stott M.B."/>
            <person name="Meneghin J."/>
            <person name="Chen Z."/>
            <person name="Lagutin K."/>
            <person name="Mitchell K."/>
            <person name="Reysenbach A.L."/>
        </authorList>
    </citation>
    <scope>NUCLEOTIDE SEQUENCE [LARGE SCALE GENOMIC DNA]</scope>
    <source>
        <strain evidence="3">NZ3</strain>
    </source>
</reference>
<evidence type="ECO:0000313" key="4">
    <source>
        <dbReference type="Proteomes" id="UP000266622"/>
    </source>
</evidence>
<gene>
    <name evidence="3" type="ORF">BXU00_00930</name>
</gene>
<dbReference type="PANTHER" id="PTHR11943">
    <property type="entry name" value="GALACTOSE-1-PHOSPHATE URIDYLYLTRANSFERASE"/>
    <property type="match status" value="1"/>
</dbReference>
<accession>A0A397WNJ8</accession>
<dbReference type="EMBL" id="MWMI01000001">
    <property type="protein sequence ID" value="RIB35650.1"/>
    <property type="molecule type" value="Genomic_DNA"/>
</dbReference>
<dbReference type="SUPFAM" id="SSF54197">
    <property type="entry name" value="HIT-like"/>
    <property type="match status" value="1"/>
</dbReference>
<proteinExistence type="predicted"/>
<evidence type="ECO:0000259" key="2">
    <source>
        <dbReference type="PROSITE" id="PS51084"/>
    </source>
</evidence>
<evidence type="ECO:0000313" key="3">
    <source>
        <dbReference type="EMBL" id="RIB35650.1"/>
    </source>
</evidence>
<dbReference type="GO" id="GO:0005737">
    <property type="term" value="C:cytoplasm"/>
    <property type="evidence" value="ECO:0007669"/>
    <property type="project" value="TreeGrafter"/>
</dbReference>
<organism evidence="3 4">
    <name type="scientific">Candidatus Nanoclepta minutus</name>
    <dbReference type="NCBI Taxonomy" id="1940235"/>
    <lineage>
        <taxon>Archaea</taxon>
        <taxon>Nanobdellota</taxon>
        <taxon>Candidatus Nanoclepta</taxon>
    </lineage>
</organism>
<protein>
    <recommendedName>
        <fullName evidence="2">HIT domain-containing protein</fullName>
    </recommendedName>
</protein>
<comment type="caution">
    <text evidence="1">Lacks conserved residue(s) required for the propagation of feature annotation.</text>
</comment>
<dbReference type="Proteomes" id="UP000266622">
    <property type="component" value="Unassembled WGS sequence"/>
</dbReference>